<dbReference type="EMBL" id="FNZX01000004">
    <property type="protein sequence ID" value="SEK34439.1"/>
    <property type="molecule type" value="Genomic_DNA"/>
</dbReference>
<keyword evidence="3" id="KW-1185">Reference proteome</keyword>
<reference evidence="3" key="1">
    <citation type="submission" date="2016-10" db="EMBL/GenBank/DDBJ databases">
        <authorList>
            <person name="Varghese N."/>
        </authorList>
    </citation>
    <scope>NUCLEOTIDE SEQUENCE [LARGE SCALE GENOMIC DNA]</scope>
    <source>
        <strain evidence="3">ACV-9</strain>
    </source>
</reference>
<feature type="transmembrane region" description="Helical" evidence="1">
    <location>
        <begin position="55"/>
        <end position="82"/>
    </location>
</feature>
<name>A0A1H7G8G5_9FIRM</name>
<organism evidence="2 3">
    <name type="scientific">Pseudobutyrivibrio ruminis</name>
    <dbReference type="NCBI Taxonomy" id="46206"/>
    <lineage>
        <taxon>Bacteria</taxon>
        <taxon>Bacillati</taxon>
        <taxon>Bacillota</taxon>
        <taxon>Clostridia</taxon>
        <taxon>Lachnospirales</taxon>
        <taxon>Lachnospiraceae</taxon>
        <taxon>Pseudobutyrivibrio</taxon>
    </lineage>
</organism>
<evidence type="ECO:0000313" key="3">
    <source>
        <dbReference type="Proteomes" id="UP000182321"/>
    </source>
</evidence>
<evidence type="ECO:0000256" key="1">
    <source>
        <dbReference type="SAM" id="Phobius"/>
    </source>
</evidence>
<feature type="transmembrane region" description="Helical" evidence="1">
    <location>
        <begin position="12"/>
        <end position="35"/>
    </location>
</feature>
<dbReference type="AlphaFoldDB" id="A0A1H7G8G5"/>
<protein>
    <submittedName>
        <fullName evidence="2">Uncharacterized protein</fullName>
    </submittedName>
</protein>
<dbReference type="Proteomes" id="UP000182321">
    <property type="component" value="Unassembled WGS sequence"/>
</dbReference>
<sequence length="93" mass="11040">MKNRIQRIIQCLLWVITIVPAAYVMKHCIIAFFNGTYHGFNSDEKIYGFNAFVDVLLSFIAFEFIFFVIWFICLVITIVYTIRIHKSFEQLHV</sequence>
<evidence type="ECO:0000313" key="2">
    <source>
        <dbReference type="EMBL" id="SEK34439.1"/>
    </source>
</evidence>
<keyword evidence="1" id="KW-0472">Membrane</keyword>
<gene>
    <name evidence="2" type="ORF">SAMN02910377_00668</name>
</gene>
<proteinExistence type="predicted"/>
<keyword evidence="1" id="KW-1133">Transmembrane helix</keyword>
<keyword evidence="1" id="KW-0812">Transmembrane</keyword>
<accession>A0A1H7G8G5</accession>